<dbReference type="PANTHER" id="PTHR43872">
    <property type="entry name" value="MONOOXYGENASE, PUTATIVE (AFU_ORTHOLOGUE AFUA_8G02570)-RELATED"/>
    <property type="match status" value="1"/>
</dbReference>
<dbReference type="Pfam" id="PF00743">
    <property type="entry name" value="FMO-like"/>
    <property type="match status" value="1"/>
</dbReference>
<reference evidence="8 9" key="1">
    <citation type="submission" date="2015-05" db="EMBL/GenBank/DDBJ databases">
        <title>Draft genome of Burkholderia cepacia LK29.</title>
        <authorList>
            <person name="Chan X.Y."/>
        </authorList>
    </citation>
    <scope>NUCLEOTIDE SEQUENCE [LARGE SCALE GENOMIC DNA]</scope>
    <source>
        <strain evidence="8 9">LK29</strain>
    </source>
</reference>
<accession>A0A0J5WXC6</accession>
<evidence type="ECO:0000256" key="3">
    <source>
        <dbReference type="ARBA" id="ARBA00022630"/>
    </source>
</evidence>
<name>A0A0J5WXC6_BURCE</name>
<protein>
    <submittedName>
        <fullName evidence="8">FAD-containing monooxygenase EthA</fullName>
    </submittedName>
</protein>
<sequence>MTVHPLPSTEHVDVLIVGAGLSGIGVARQLETDRPGTTYLILEARAATGGTWDLFRYPGIRSDSDMHTYGYGFKPWADKKAIAGADAILSYLRETAAEYGIDRHIRMNHKVIQASWSSAQALWSVEVERLDTGERKTILAKWFFSAAGFYRHDEGYTPKLDGIENFGGPVVHPQHWPEDLDYGGKRVVVIGSGATAVTLLPAMAGKAGHVTMLQRTPTYVVSLPSEDIIANTLRKIMPHKWGYAIVRRKNVAISRFIWRFCRSRPQAARRLIRYMNKRQLPKDYPVDVHFNPPYNPWDQRLCAVPDGDLFKSIRDGRASVVTDRIKTFTETGIVLESGQTLPADIIVTATGLSVRFFGGIKLTVDGEPVDLHSKVAFKGMMLSGVPNFGFSIGYTNSSWTMKVGLLAEHFCRLLTHMERGGYAVCMPELPDSDMPTRPLLDFGAGYVQRAIGGLPRQGPGTPWIMSMDYHVDVKILRHGPIEDPCLRFRYAQAAGGTDRVEARRAVGA</sequence>
<evidence type="ECO:0000313" key="8">
    <source>
        <dbReference type="EMBL" id="KML55417.1"/>
    </source>
</evidence>
<dbReference type="PATRIC" id="fig|292.27.peg.3776"/>
<dbReference type="EMBL" id="LDWR01000031">
    <property type="protein sequence ID" value="KML55417.1"/>
    <property type="molecule type" value="Genomic_DNA"/>
</dbReference>
<dbReference type="Pfam" id="PF13450">
    <property type="entry name" value="NAD_binding_8"/>
    <property type="match status" value="1"/>
</dbReference>
<dbReference type="AlphaFoldDB" id="A0A0J5WXC6"/>
<evidence type="ECO:0000313" key="9">
    <source>
        <dbReference type="Proteomes" id="UP000036338"/>
    </source>
</evidence>
<dbReference type="SUPFAM" id="SSF51905">
    <property type="entry name" value="FAD/NAD(P)-binding domain"/>
    <property type="match status" value="1"/>
</dbReference>
<comment type="similarity">
    <text evidence="2">Belongs to the FAD-binding monooxygenase family.</text>
</comment>
<gene>
    <name evidence="8" type="ORF">VL15_18640</name>
</gene>
<dbReference type="Proteomes" id="UP000036338">
    <property type="component" value="Unassembled WGS sequence"/>
</dbReference>
<dbReference type="Gene3D" id="3.50.50.60">
    <property type="entry name" value="FAD/NAD(P)-binding domain"/>
    <property type="match status" value="3"/>
</dbReference>
<keyword evidence="5" id="KW-0521">NADP</keyword>
<dbReference type="GO" id="GO:0050660">
    <property type="term" value="F:flavin adenine dinucleotide binding"/>
    <property type="evidence" value="ECO:0007669"/>
    <property type="project" value="InterPro"/>
</dbReference>
<comment type="caution">
    <text evidence="8">The sequence shown here is derived from an EMBL/GenBank/DDBJ whole genome shotgun (WGS) entry which is preliminary data.</text>
</comment>
<evidence type="ECO:0000256" key="5">
    <source>
        <dbReference type="ARBA" id="ARBA00022857"/>
    </source>
</evidence>
<keyword evidence="3" id="KW-0285">Flavoprotein</keyword>
<dbReference type="GO" id="GO:0050661">
    <property type="term" value="F:NADP binding"/>
    <property type="evidence" value="ECO:0007669"/>
    <property type="project" value="InterPro"/>
</dbReference>
<evidence type="ECO:0000256" key="1">
    <source>
        <dbReference type="ARBA" id="ARBA00001974"/>
    </source>
</evidence>
<dbReference type="InterPro" id="IPR051820">
    <property type="entry name" value="FAD-binding_MO"/>
</dbReference>
<dbReference type="GO" id="GO:0004499">
    <property type="term" value="F:N,N-dimethylaniline monooxygenase activity"/>
    <property type="evidence" value="ECO:0007669"/>
    <property type="project" value="InterPro"/>
</dbReference>
<keyword evidence="6" id="KW-0560">Oxidoreductase</keyword>
<evidence type="ECO:0000256" key="6">
    <source>
        <dbReference type="ARBA" id="ARBA00023002"/>
    </source>
</evidence>
<keyword evidence="4" id="KW-0274">FAD</keyword>
<evidence type="ECO:0000256" key="4">
    <source>
        <dbReference type="ARBA" id="ARBA00022827"/>
    </source>
</evidence>
<evidence type="ECO:0000256" key="2">
    <source>
        <dbReference type="ARBA" id="ARBA00010139"/>
    </source>
</evidence>
<dbReference type="InterPro" id="IPR036188">
    <property type="entry name" value="FAD/NAD-bd_sf"/>
</dbReference>
<dbReference type="InterPro" id="IPR020946">
    <property type="entry name" value="Flavin_mOase-like"/>
</dbReference>
<keyword evidence="7 8" id="KW-0503">Monooxygenase</keyword>
<proteinExistence type="inferred from homology"/>
<dbReference type="PANTHER" id="PTHR43872:SF1">
    <property type="entry name" value="MONOOXYGENASE, PUTATIVE (AFU_ORTHOLOGUE AFUA_8G02570)-RELATED"/>
    <property type="match status" value="1"/>
</dbReference>
<dbReference type="FunFam" id="3.50.50.60:FF:000228">
    <property type="entry name" value="FAD-containing monooxygenase EthA"/>
    <property type="match status" value="1"/>
</dbReference>
<comment type="cofactor">
    <cofactor evidence="1">
        <name>FAD</name>
        <dbReference type="ChEBI" id="CHEBI:57692"/>
    </cofactor>
</comment>
<dbReference type="RefSeq" id="WP_048247601.1">
    <property type="nucleotide sequence ID" value="NZ_LDWR01000031.1"/>
</dbReference>
<evidence type="ECO:0000256" key="7">
    <source>
        <dbReference type="ARBA" id="ARBA00023033"/>
    </source>
</evidence>
<organism evidence="8 9">
    <name type="scientific">Burkholderia cepacia</name>
    <name type="common">Pseudomonas cepacia</name>
    <dbReference type="NCBI Taxonomy" id="292"/>
    <lineage>
        <taxon>Bacteria</taxon>
        <taxon>Pseudomonadati</taxon>
        <taxon>Pseudomonadota</taxon>
        <taxon>Betaproteobacteria</taxon>
        <taxon>Burkholderiales</taxon>
        <taxon>Burkholderiaceae</taxon>
        <taxon>Burkholderia</taxon>
        <taxon>Burkholderia cepacia complex</taxon>
    </lineage>
</organism>